<gene>
    <name evidence="1" type="ORF">PTTW11_11234</name>
</gene>
<dbReference type="Proteomes" id="UP000472372">
    <property type="component" value="Chromosome 12"/>
</dbReference>
<accession>A0A6S6WI83</accession>
<evidence type="ECO:0000313" key="1">
    <source>
        <dbReference type="EMBL" id="CAE7219882.1"/>
    </source>
</evidence>
<organism evidence="1 2">
    <name type="scientific">Pyrenophora teres f. teres</name>
    <dbReference type="NCBI Taxonomy" id="97479"/>
    <lineage>
        <taxon>Eukaryota</taxon>
        <taxon>Fungi</taxon>
        <taxon>Dikarya</taxon>
        <taxon>Ascomycota</taxon>
        <taxon>Pezizomycotina</taxon>
        <taxon>Dothideomycetes</taxon>
        <taxon>Pleosporomycetidae</taxon>
        <taxon>Pleosporales</taxon>
        <taxon>Pleosporineae</taxon>
        <taxon>Pleosporaceae</taxon>
        <taxon>Pyrenophora</taxon>
    </lineage>
</organism>
<proteinExistence type="predicted"/>
<name>A0A6S6WI83_9PLEO</name>
<protein>
    <submittedName>
        <fullName evidence="1">Uncharacterized protein</fullName>
    </submittedName>
</protein>
<dbReference type="EMBL" id="HG992988">
    <property type="protein sequence ID" value="CAE7219882.1"/>
    <property type="molecule type" value="Genomic_DNA"/>
</dbReference>
<sequence length="246" mass="27729">MSHSQSYQAPAQPLEGGIEPRHQTCCVQAALYMNNLYHHNLAQLQDVHRQLQATQNEVGNARRQIVATEQELQREREESEHLNQQFIELQECHCKLLKEHENSEGLHGDLNQSATNSQMFADEVAKRAESLVNNLRAKLDGGEAGESQNGQSISGMILESAKNALLVQAISSQNPEEYFTRLKYVMDQNVDLQQRNMELSDKIKTLSQEVEDGKNEIASLNKALELAAEDGRRKKPRRGKRSAGKN</sequence>
<dbReference type="AlphaFoldDB" id="A0A6S6WI83"/>
<reference evidence="1" key="1">
    <citation type="submission" date="2021-02" db="EMBL/GenBank/DDBJ databases">
        <authorList>
            <person name="Syme A R."/>
            <person name="Syme A R."/>
            <person name="Moolhuijzen P."/>
        </authorList>
    </citation>
    <scope>NUCLEOTIDE SEQUENCE</scope>
    <source>
        <strain evidence="1">W1-1</strain>
    </source>
</reference>
<evidence type="ECO:0000313" key="2">
    <source>
        <dbReference type="Proteomes" id="UP000472372"/>
    </source>
</evidence>